<accession>A0A9N9A4X9</accession>
<evidence type="ECO:0000313" key="1">
    <source>
        <dbReference type="EMBL" id="CAG8517276.1"/>
    </source>
</evidence>
<reference evidence="1" key="1">
    <citation type="submission" date="2021-06" db="EMBL/GenBank/DDBJ databases">
        <authorList>
            <person name="Kallberg Y."/>
            <person name="Tangrot J."/>
            <person name="Rosling A."/>
        </authorList>
    </citation>
    <scope>NUCLEOTIDE SEQUENCE</scope>
    <source>
        <strain evidence="1">87-6 pot B 2015</strain>
    </source>
</reference>
<comment type="caution">
    <text evidence="1">The sequence shown here is derived from an EMBL/GenBank/DDBJ whole genome shotgun (WGS) entry which is preliminary data.</text>
</comment>
<keyword evidence="2" id="KW-1185">Reference proteome</keyword>
<sequence length="75" mass="8862">MALKLTKVKLDLFYKEQEDMHEFIQRWLRGENSMMPTIYMDGLCQIFANRRIQIVDINNLSDIQILSLTAKQDNA</sequence>
<dbReference type="EMBL" id="CAJVPP010000854">
    <property type="protein sequence ID" value="CAG8517276.1"/>
    <property type="molecule type" value="Genomic_DNA"/>
</dbReference>
<evidence type="ECO:0000313" key="2">
    <source>
        <dbReference type="Proteomes" id="UP000789375"/>
    </source>
</evidence>
<protein>
    <submittedName>
        <fullName evidence="1">1921_t:CDS:1</fullName>
    </submittedName>
</protein>
<proteinExistence type="predicted"/>
<dbReference type="Proteomes" id="UP000789375">
    <property type="component" value="Unassembled WGS sequence"/>
</dbReference>
<gene>
    <name evidence="1" type="ORF">FMOSSE_LOCUS4846</name>
</gene>
<organism evidence="1 2">
    <name type="scientific">Funneliformis mosseae</name>
    <name type="common">Endomycorrhizal fungus</name>
    <name type="synonym">Glomus mosseae</name>
    <dbReference type="NCBI Taxonomy" id="27381"/>
    <lineage>
        <taxon>Eukaryota</taxon>
        <taxon>Fungi</taxon>
        <taxon>Fungi incertae sedis</taxon>
        <taxon>Mucoromycota</taxon>
        <taxon>Glomeromycotina</taxon>
        <taxon>Glomeromycetes</taxon>
        <taxon>Glomerales</taxon>
        <taxon>Glomeraceae</taxon>
        <taxon>Funneliformis</taxon>
    </lineage>
</organism>
<dbReference type="AlphaFoldDB" id="A0A9N9A4X9"/>
<name>A0A9N9A4X9_FUNMO</name>